<dbReference type="PhylomeDB" id="A7SMY0"/>
<dbReference type="SMART" id="SM00231">
    <property type="entry name" value="FA58C"/>
    <property type="match status" value="1"/>
</dbReference>
<dbReference type="InterPro" id="IPR008979">
    <property type="entry name" value="Galactose-bd-like_sf"/>
</dbReference>
<dbReference type="PANTHER" id="PTHR24543:SF325">
    <property type="entry name" value="F5_8 TYPE C DOMAIN-CONTAINING PROTEIN"/>
    <property type="match status" value="1"/>
</dbReference>
<keyword evidence="3" id="KW-1185">Reference proteome</keyword>
<dbReference type="Pfam" id="PF00754">
    <property type="entry name" value="F5_F8_type_C"/>
    <property type="match status" value="1"/>
</dbReference>
<name>A7SMY0_NEMVE</name>
<dbReference type="InterPro" id="IPR000421">
    <property type="entry name" value="FA58C"/>
</dbReference>
<dbReference type="Proteomes" id="UP000001593">
    <property type="component" value="Unassembled WGS sequence"/>
</dbReference>
<accession>A7SMY0</accession>
<sequence length="160" mass="17926">PLGVESGYVENEAMTASSNWDAEHMAWRGRLNMASQGSFIGAWSARVNDANQWLQVDLGRSSRVTAVETQGRQDYDQWVKTFTLSFSNQGAQFITYRIAGLVKVLTDNDLQTFTGNSNRNSVVRNAVSPAIEARFVRIHPKSWHNHVSMRVELIGCFMGT</sequence>
<dbReference type="PROSITE" id="PS01286">
    <property type="entry name" value="FA58C_2"/>
    <property type="match status" value="1"/>
</dbReference>
<proteinExistence type="predicted"/>
<reference evidence="2 3" key="1">
    <citation type="journal article" date="2007" name="Science">
        <title>Sea anemone genome reveals ancestral eumetazoan gene repertoire and genomic organization.</title>
        <authorList>
            <person name="Putnam N.H."/>
            <person name="Srivastava M."/>
            <person name="Hellsten U."/>
            <person name="Dirks B."/>
            <person name="Chapman J."/>
            <person name="Salamov A."/>
            <person name="Terry A."/>
            <person name="Shapiro H."/>
            <person name="Lindquist E."/>
            <person name="Kapitonov V.V."/>
            <person name="Jurka J."/>
            <person name="Genikhovich G."/>
            <person name="Grigoriev I.V."/>
            <person name="Lucas S.M."/>
            <person name="Steele R.E."/>
            <person name="Finnerty J.R."/>
            <person name="Technau U."/>
            <person name="Martindale M.Q."/>
            <person name="Rokhsar D.S."/>
        </authorList>
    </citation>
    <scope>NUCLEOTIDE SEQUENCE [LARGE SCALE GENOMIC DNA]</scope>
    <source>
        <strain evidence="3">CH2 X CH6</strain>
    </source>
</reference>
<dbReference type="HOGENOM" id="CLU_030066_1_2_1"/>
<dbReference type="OMA" id="YVENEAM"/>
<dbReference type="FunFam" id="2.60.120.260:FF:000016">
    <property type="entry name" value="Contactin-associated protein-like 4 isoform 1"/>
    <property type="match status" value="1"/>
</dbReference>
<dbReference type="eggNOG" id="ENOG502QW5E">
    <property type="taxonomic scope" value="Eukaryota"/>
</dbReference>
<dbReference type="AlphaFoldDB" id="A7SMY0"/>
<dbReference type="PANTHER" id="PTHR24543">
    <property type="entry name" value="MULTICOPPER OXIDASE-RELATED"/>
    <property type="match status" value="1"/>
</dbReference>
<protein>
    <recommendedName>
        <fullName evidence="1">F5/8 type C domain-containing protein</fullName>
    </recommendedName>
</protein>
<dbReference type="CDD" id="cd00057">
    <property type="entry name" value="FA58C"/>
    <property type="match status" value="1"/>
</dbReference>
<dbReference type="EMBL" id="DS469714">
    <property type="protein sequence ID" value="EDO34942.1"/>
    <property type="molecule type" value="Genomic_DNA"/>
</dbReference>
<organism evidence="2 3">
    <name type="scientific">Nematostella vectensis</name>
    <name type="common">Starlet sea anemone</name>
    <dbReference type="NCBI Taxonomy" id="45351"/>
    <lineage>
        <taxon>Eukaryota</taxon>
        <taxon>Metazoa</taxon>
        <taxon>Cnidaria</taxon>
        <taxon>Anthozoa</taxon>
        <taxon>Hexacorallia</taxon>
        <taxon>Actiniaria</taxon>
        <taxon>Edwardsiidae</taxon>
        <taxon>Nematostella</taxon>
    </lineage>
</organism>
<gene>
    <name evidence="2" type="ORF">NEMVEDRAFT_v1g124247</name>
</gene>
<dbReference type="PROSITE" id="PS50022">
    <property type="entry name" value="FA58C_3"/>
    <property type="match status" value="1"/>
</dbReference>
<dbReference type="InParanoid" id="A7SMY0"/>
<dbReference type="Gene3D" id="2.60.120.260">
    <property type="entry name" value="Galactose-binding domain-like"/>
    <property type="match status" value="1"/>
</dbReference>
<feature type="domain" description="F5/8 type C" evidence="1">
    <location>
        <begin position="1"/>
        <end position="156"/>
    </location>
</feature>
<evidence type="ECO:0000313" key="2">
    <source>
        <dbReference type="EMBL" id="EDO34942.1"/>
    </source>
</evidence>
<feature type="non-terminal residue" evidence="2">
    <location>
        <position position="1"/>
    </location>
</feature>
<evidence type="ECO:0000313" key="3">
    <source>
        <dbReference type="Proteomes" id="UP000001593"/>
    </source>
</evidence>
<dbReference type="PROSITE" id="PS01285">
    <property type="entry name" value="FA58C_1"/>
    <property type="match status" value="1"/>
</dbReference>
<evidence type="ECO:0000259" key="1">
    <source>
        <dbReference type="PROSITE" id="PS50022"/>
    </source>
</evidence>
<dbReference type="SUPFAM" id="SSF49785">
    <property type="entry name" value="Galactose-binding domain-like"/>
    <property type="match status" value="1"/>
</dbReference>